<dbReference type="InterPro" id="IPR011990">
    <property type="entry name" value="TPR-like_helical_dom_sf"/>
</dbReference>
<dbReference type="Gene3D" id="1.25.40.10">
    <property type="entry name" value="Tetratricopeptide repeat domain"/>
    <property type="match status" value="1"/>
</dbReference>
<dbReference type="Proteomes" id="UP001604277">
    <property type="component" value="Unassembled WGS sequence"/>
</dbReference>
<dbReference type="EMBL" id="JBFOLJ010000010">
    <property type="protein sequence ID" value="KAL2501735.1"/>
    <property type="molecule type" value="Genomic_DNA"/>
</dbReference>
<name>A0ABD1SM85_9LAMI</name>
<dbReference type="InterPro" id="IPR046960">
    <property type="entry name" value="PPR_At4g14850-like_plant"/>
</dbReference>
<evidence type="ECO:0000313" key="2">
    <source>
        <dbReference type="Proteomes" id="UP001604277"/>
    </source>
</evidence>
<dbReference type="PANTHER" id="PTHR47926">
    <property type="entry name" value="PENTATRICOPEPTIDE REPEAT-CONTAINING PROTEIN"/>
    <property type="match status" value="1"/>
</dbReference>
<comment type="caution">
    <text evidence="1">The sequence shown here is derived from an EMBL/GenBank/DDBJ whole genome shotgun (WGS) entry which is preliminary data.</text>
</comment>
<keyword evidence="2" id="KW-1185">Reference proteome</keyword>
<reference evidence="2" key="1">
    <citation type="submission" date="2024-07" db="EMBL/GenBank/DDBJ databases">
        <title>Two chromosome-level genome assemblies of Korean endemic species Abeliophyllum distichum and Forsythia ovata (Oleaceae).</title>
        <authorList>
            <person name="Jang H."/>
        </authorList>
    </citation>
    <scope>NUCLEOTIDE SEQUENCE [LARGE SCALE GENOMIC DNA]</scope>
</reference>
<gene>
    <name evidence="1" type="ORF">Fot_35583</name>
</gene>
<accession>A0ABD1SM85</accession>
<protein>
    <submittedName>
        <fullName evidence="1">Pentatricopeptide repeat-containing protein</fullName>
    </submittedName>
</protein>
<proteinExistence type="predicted"/>
<evidence type="ECO:0000313" key="1">
    <source>
        <dbReference type="EMBL" id="KAL2501735.1"/>
    </source>
</evidence>
<sequence>MASLIQKWPNMRVLDQIHAHIFTHPHFPPSNLSFTLSEILCFVAYRNVPYTKRLLSQIPNPTIFSYNTLIRGLLSKNPCQEPIFLFKKLLHEKFPKSNTFTLAFLLKSCSILAALKEGQQIHRHVIASGFGSNLFVHTSLLNFYMKCEEVALGRIVFNEITEKNVVA</sequence>
<dbReference type="PANTHER" id="PTHR47926:SF461">
    <property type="entry name" value="PENTATRICOPEPTIDE REPEAT SUPERFAMILY PROTEIN"/>
    <property type="match status" value="1"/>
</dbReference>
<organism evidence="1 2">
    <name type="scientific">Forsythia ovata</name>
    <dbReference type="NCBI Taxonomy" id="205694"/>
    <lineage>
        <taxon>Eukaryota</taxon>
        <taxon>Viridiplantae</taxon>
        <taxon>Streptophyta</taxon>
        <taxon>Embryophyta</taxon>
        <taxon>Tracheophyta</taxon>
        <taxon>Spermatophyta</taxon>
        <taxon>Magnoliopsida</taxon>
        <taxon>eudicotyledons</taxon>
        <taxon>Gunneridae</taxon>
        <taxon>Pentapetalae</taxon>
        <taxon>asterids</taxon>
        <taxon>lamiids</taxon>
        <taxon>Lamiales</taxon>
        <taxon>Oleaceae</taxon>
        <taxon>Forsythieae</taxon>
        <taxon>Forsythia</taxon>
    </lineage>
</organism>
<dbReference type="AlphaFoldDB" id="A0ABD1SM85"/>